<protein>
    <submittedName>
        <fullName evidence="1">Uncharacterized protein</fullName>
    </submittedName>
</protein>
<organism evidence="1 2">
    <name type="scientific">Lysinibacillus alkalisoli</name>
    <dbReference type="NCBI Taxonomy" id="1911548"/>
    <lineage>
        <taxon>Bacteria</taxon>
        <taxon>Bacillati</taxon>
        <taxon>Bacillota</taxon>
        <taxon>Bacilli</taxon>
        <taxon>Bacillales</taxon>
        <taxon>Bacillaceae</taxon>
        <taxon>Lysinibacillus</taxon>
    </lineage>
</organism>
<dbReference type="EMBL" id="BMJT01000005">
    <property type="protein sequence ID" value="GGG23937.1"/>
    <property type="molecule type" value="Genomic_DNA"/>
</dbReference>
<evidence type="ECO:0000313" key="2">
    <source>
        <dbReference type="Proteomes" id="UP000616608"/>
    </source>
</evidence>
<dbReference type="AlphaFoldDB" id="A0A917LHI5"/>
<name>A0A917LHI5_9BACI</name>
<dbReference type="RefSeq" id="WP_229704204.1">
    <property type="nucleotide sequence ID" value="NZ_BMJT01000005.1"/>
</dbReference>
<reference evidence="1" key="1">
    <citation type="journal article" date="2014" name="Int. J. Syst. Evol. Microbiol.">
        <title>Complete genome sequence of Corynebacterium casei LMG S-19264T (=DSM 44701T), isolated from a smear-ripened cheese.</title>
        <authorList>
            <consortium name="US DOE Joint Genome Institute (JGI-PGF)"/>
            <person name="Walter F."/>
            <person name="Albersmeier A."/>
            <person name="Kalinowski J."/>
            <person name="Ruckert C."/>
        </authorList>
    </citation>
    <scope>NUCLEOTIDE SEQUENCE</scope>
    <source>
        <strain evidence="1">CGMCC 1.15760</strain>
    </source>
</reference>
<dbReference type="Proteomes" id="UP000616608">
    <property type="component" value="Unassembled WGS sequence"/>
</dbReference>
<proteinExistence type="predicted"/>
<reference evidence="1" key="2">
    <citation type="submission" date="2020-09" db="EMBL/GenBank/DDBJ databases">
        <authorList>
            <person name="Sun Q."/>
            <person name="Zhou Y."/>
        </authorList>
    </citation>
    <scope>NUCLEOTIDE SEQUENCE</scope>
    <source>
        <strain evidence="1">CGMCC 1.15760</strain>
    </source>
</reference>
<accession>A0A917LHI5</accession>
<gene>
    <name evidence="1" type="ORF">GCM10007425_17990</name>
</gene>
<keyword evidence="2" id="KW-1185">Reference proteome</keyword>
<evidence type="ECO:0000313" key="1">
    <source>
        <dbReference type="EMBL" id="GGG23937.1"/>
    </source>
</evidence>
<comment type="caution">
    <text evidence="1">The sequence shown here is derived from an EMBL/GenBank/DDBJ whole genome shotgun (WGS) entry which is preliminary data.</text>
</comment>
<sequence length="80" mass="9267">MQYSSDSENLISITIKREFGHLHSQQSKEWMTLKEGSSYAGISFNTFIKFRLMGLKVCEIDGVKRISKTEIDNFLNTHSY</sequence>